<dbReference type="Gene3D" id="3.40.50.1100">
    <property type="match status" value="2"/>
</dbReference>
<keyword evidence="8" id="KW-0963">Cytoplasm</keyword>
<evidence type="ECO:0000256" key="6">
    <source>
        <dbReference type="ARBA" id="ARBA00011881"/>
    </source>
</evidence>
<comment type="catalytic activity">
    <reaction evidence="22 24">
        <text>L-homocysteine + L-serine = L,L-cystathionine + H2O</text>
        <dbReference type="Rhea" id="RHEA:10112"/>
        <dbReference type="ChEBI" id="CHEBI:15377"/>
        <dbReference type="ChEBI" id="CHEBI:33384"/>
        <dbReference type="ChEBI" id="CHEBI:58161"/>
        <dbReference type="ChEBI" id="CHEBI:58199"/>
        <dbReference type="EC" id="4.2.1.22"/>
    </reaction>
</comment>
<dbReference type="InterPro" id="IPR001216">
    <property type="entry name" value="P-phosphate_BS"/>
</dbReference>
<dbReference type="PROSITE" id="PS51371">
    <property type="entry name" value="CBS"/>
    <property type="match status" value="1"/>
</dbReference>
<organism evidence="27 28">
    <name type="scientific">Triparma columacea</name>
    <dbReference type="NCBI Taxonomy" id="722753"/>
    <lineage>
        <taxon>Eukaryota</taxon>
        <taxon>Sar</taxon>
        <taxon>Stramenopiles</taxon>
        <taxon>Ochrophyta</taxon>
        <taxon>Bolidophyceae</taxon>
        <taxon>Parmales</taxon>
        <taxon>Triparmaceae</taxon>
        <taxon>Triparma</taxon>
    </lineage>
</organism>
<dbReference type="GO" id="GO:0005634">
    <property type="term" value="C:nucleus"/>
    <property type="evidence" value="ECO:0007669"/>
    <property type="project" value="UniProtKB-SubCell"/>
</dbReference>
<evidence type="ECO:0000256" key="8">
    <source>
        <dbReference type="ARBA" id="ARBA00022490"/>
    </source>
</evidence>
<sequence>MAKKRSPAAAAAPADTDGPAWKRTKGEKNSDGWKSLSTGPIKHNAVKNPPAAMQTVLEHIGNTPLVRCAKLEKLYGLDCELYAKCEFFNAGGSVKDRIGKKMVEDAEKSGRIKPGDTLIEPTSGNTGIGLALAAAIKGYRCIICLPEKMSNEKVYVLKALGAEIIRTPTEAAYDAPDSHISVARRLNDEIPNSHILDQYGNPSNPLAHYDGTAEELLTQTGNQIDMIVCGAGTGGTISGIAKKLKEKCPSITVVAVDPVGSILAVPDKLNDYKRLESYAVEGIGYDFIPDVLDRELVDVWTKSDDKESLVTMRQMIREEGLLCGGSCGAAMSQALKEAKKLKAGQKCVVVLPDSVRNYMTKALSDDWMIDNGFADDEIIKHKKFQQWWADKKISDLEVKTPLTITDALPIRGAIGLLKDEGFDMVPVVNSSGDVIGVVTEGNMTAKLLSGRVASTDPVSKVLYKTFKKVSMGDSLGMLAGIFDHEPFALVTTEQRLYSAGPDGGKTVKTKSVVSGIVSRIDLLDFISVGEAK</sequence>
<evidence type="ECO:0000256" key="5">
    <source>
        <dbReference type="ARBA" id="ARBA00007103"/>
    </source>
</evidence>
<dbReference type="Pfam" id="PF00571">
    <property type="entry name" value="CBS"/>
    <property type="match status" value="1"/>
</dbReference>
<name>A0A9W7FVZ2_9STRA</name>
<gene>
    <name evidence="27" type="ORF">TrCOL_g12330</name>
</gene>
<dbReference type="Proteomes" id="UP001165065">
    <property type="component" value="Unassembled WGS sequence"/>
</dbReference>
<dbReference type="PROSITE" id="PS00901">
    <property type="entry name" value="CYS_SYNTHASE"/>
    <property type="match status" value="1"/>
</dbReference>
<dbReference type="GO" id="GO:0004122">
    <property type="term" value="F:cystathionine beta-synthase activity"/>
    <property type="evidence" value="ECO:0007669"/>
    <property type="project" value="UniProtKB-UniRule"/>
</dbReference>
<evidence type="ECO:0000256" key="25">
    <source>
        <dbReference type="SAM" id="MobiDB-lite"/>
    </source>
</evidence>
<dbReference type="FunFam" id="3.40.50.1100:FF:000118">
    <property type="entry name" value="Related to CYS4-cystathionine beta-synthase"/>
    <property type="match status" value="1"/>
</dbReference>
<comment type="subunit">
    <text evidence="6">Homotetramer.</text>
</comment>
<keyword evidence="9" id="KW-1017">Isopeptide bond</keyword>
<evidence type="ECO:0000256" key="9">
    <source>
        <dbReference type="ARBA" id="ARBA00022499"/>
    </source>
</evidence>
<comment type="caution">
    <text evidence="27">The sequence shown here is derived from an EMBL/GenBank/DDBJ whole genome shotgun (WGS) entry which is preliminary data.</text>
</comment>
<dbReference type="GO" id="GO:0006535">
    <property type="term" value="P:cysteine biosynthetic process from serine"/>
    <property type="evidence" value="ECO:0007669"/>
    <property type="project" value="UniProtKB-UniRule"/>
</dbReference>
<dbReference type="FunFam" id="3.40.50.1100:FF:000003">
    <property type="entry name" value="Cystathionine beta-synthase"/>
    <property type="match status" value="1"/>
</dbReference>
<dbReference type="AlphaFoldDB" id="A0A9W7FVZ2"/>
<evidence type="ECO:0000256" key="10">
    <source>
        <dbReference type="ARBA" id="ARBA00022553"/>
    </source>
</evidence>
<evidence type="ECO:0000256" key="22">
    <source>
        <dbReference type="ARBA" id="ARBA00047490"/>
    </source>
</evidence>
<dbReference type="GO" id="GO:0019343">
    <property type="term" value="P:cysteine biosynthetic process via cystathionine"/>
    <property type="evidence" value="ECO:0007669"/>
    <property type="project" value="UniProtKB-UniRule"/>
</dbReference>
<dbReference type="InterPro" id="IPR005857">
    <property type="entry name" value="Cysta_beta_synth"/>
</dbReference>
<evidence type="ECO:0000256" key="17">
    <source>
        <dbReference type="ARBA" id="ARBA00023122"/>
    </source>
</evidence>
<dbReference type="GO" id="GO:0050667">
    <property type="term" value="P:homocysteine metabolic process"/>
    <property type="evidence" value="ECO:0007669"/>
    <property type="project" value="UniProtKB-ARBA"/>
</dbReference>
<dbReference type="InterPro" id="IPR000644">
    <property type="entry name" value="CBS_dom"/>
</dbReference>
<evidence type="ECO:0000256" key="2">
    <source>
        <dbReference type="ARBA" id="ARBA00004123"/>
    </source>
</evidence>
<comment type="cofactor">
    <cofactor evidence="1 24">
        <name>pyridoxal 5'-phosphate</name>
        <dbReference type="ChEBI" id="CHEBI:597326"/>
    </cofactor>
</comment>
<dbReference type="InterPro" id="IPR046353">
    <property type="entry name" value="CBS_C"/>
</dbReference>
<keyword evidence="19" id="KW-0539">Nucleus</keyword>
<evidence type="ECO:0000313" key="28">
    <source>
        <dbReference type="Proteomes" id="UP001165065"/>
    </source>
</evidence>
<dbReference type="Gene3D" id="3.10.580.10">
    <property type="entry name" value="CBS-domain"/>
    <property type="match status" value="1"/>
</dbReference>
<feature type="region of interest" description="Disordered" evidence="25">
    <location>
        <begin position="1"/>
        <end position="44"/>
    </location>
</feature>
<comment type="function">
    <text evidence="21">Hydro-lyase catalyzing the first step of the transsulfuration pathway, where the hydroxyl group of L-serine is displaced by L-homocysteine in a beta-replacement reaction to form L-cystathionine, the precursor of L-cysteine. This catabolic route allows the elimination of L-methionine and the toxic metabolite L-homocysteine. Also involved in the production of hydrogen sulfide, a gasotransmitter with signaling and cytoprotective effects on neurons.</text>
</comment>
<evidence type="ECO:0000313" key="27">
    <source>
        <dbReference type="EMBL" id="GMI19569.1"/>
    </source>
</evidence>
<keyword evidence="12" id="KW-0349">Heme</keyword>
<keyword evidence="10" id="KW-0597">Phosphoprotein</keyword>
<protein>
    <recommendedName>
        <fullName evidence="20 24">Cystathionine beta-synthase</fullName>
        <ecNumber evidence="7 24">4.2.1.22</ecNumber>
    </recommendedName>
</protein>
<accession>A0A9W7FVZ2</accession>
<evidence type="ECO:0000256" key="7">
    <source>
        <dbReference type="ARBA" id="ARBA00012041"/>
    </source>
</evidence>
<evidence type="ECO:0000256" key="4">
    <source>
        <dbReference type="ARBA" id="ARBA00005003"/>
    </source>
</evidence>
<dbReference type="InterPro" id="IPR001926">
    <property type="entry name" value="TrpB-like_PALP"/>
</dbReference>
<keyword evidence="13" id="KW-0479">Metal-binding</keyword>
<evidence type="ECO:0000256" key="3">
    <source>
        <dbReference type="ARBA" id="ARBA00004496"/>
    </source>
</evidence>
<dbReference type="CDD" id="cd01561">
    <property type="entry name" value="CBS_like"/>
    <property type="match status" value="1"/>
</dbReference>
<evidence type="ECO:0000256" key="11">
    <source>
        <dbReference type="ARBA" id="ARBA00022605"/>
    </source>
</evidence>
<evidence type="ECO:0000256" key="15">
    <source>
        <dbReference type="ARBA" id="ARBA00022898"/>
    </source>
</evidence>
<dbReference type="SUPFAM" id="SSF54631">
    <property type="entry name" value="CBS-domain pair"/>
    <property type="match status" value="1"/>
</dbReference>
<dbReference type="FunFam" id="3.10.580.10:FF:000014">
    <property type="entry name" value="Cystathionine beta-synthase"/>
    <property type="match status" value="1"/>
</dbReference>
<keyword evidence="14" id="KW-0832">Ubl conjugation</keyword>
<dbReference type="PANTHER" id="PTHR10314">
    <property type="entry name" value="CYSTATHIONINE BETA-SYNTHASE"/>
    <property type="match status" value="1"/>
</dbReference>
<keyword evidence="18 24" id="KW-0456">Lyase</keyword>
<dbReference type="OrthoDB" id="728at2759"/>
<dbReference type="NCBIfam" id="TIGR01137">
    <property type="entry name" value="cysta_beta"/>
    <property type="match status" value="1"/>
</dbReference>
<evidence type="ECO:0000256" key="18">
    <source>
        <dbReference type="ARBA" id="ARBA00023239"/>
    </source>
</evidence>
<dbReference type="EMBL" id="BRYA01000496">
    <property type="protein sequence ID" value="GMI19569.1"/>
    <property type="molecule type" value="Genomic_DNA"/>
</dbReference>
<comment type="pathway">
    <text evidence="4">Amino-acid biosynthesis; L-cysteine biosynthesis; L-cysteine from L-homocysteine and L-serine: step 1/2.</text>
</comment>
<dbReference type="GO" id="GO:0046872">
    <property type="term" value="F:metal ion binding"/>
    <property type="evidence" value="ECO:0007669"/>
    <property type="project" value="UniProtKB-KW"/>
</dbReference>
<keyword evidence="15 24" id="KW-0663">Pyridoxal phosphate</keyword>
<evidence type="ECO:0000256" key="20">
    <source>
        <dbReference type="ARBA" id="ARBA00026192"/>
    </source>
</evidence>
<dbReference type="InterPro" id="IPR050214">
    <property type="entry name" value="Cys_Synth/Cystath_Beta-Synth"/>
</dbReference>
<keyword evidence="11 24" id="KW-0028">Amino-acid biosynthesis</keyword>
<dbReference type="EC" id="4.2.1.22" evidence="7 24"/>
<evidence type="ECO:0000259" key="26">
    <source>
        <dbReference type="PROSITE" id="PS51371"/>
    </source>
</evidence>
<dbReference type="InterPro" id="IPR046342">
    <property type="entry name" value="CBS_dom_sf"/>
</dbReference>
<keyword evidence="17 23" id="KW-0129">CBS domain</keyword>
<evidence type="ECO:0000256" key="16">
    <source>
        <dbReference type="ARBA" id="ARBA00023004"/>
    </source>
</evidence>
<evidence type="ECO:0000256" key="23">
    <source>
        <dbReference type="PROSITE-ProRule" id="PRU00703"/>
    </source>
</evidence>
<evidence type="ECO:0000256" key="1">
    <source>
        <dbReference type="ARBA" id="ARBA00001933"/>
    </source>
</evidence>
<evidence type="ECO:0000256" key="21">
    <source>
        <dbReference type="ARBA" id="ARBA00045425"/>
    </source>
</evidence>
<dbReference type="InterPro" id="IPR036052">
    <property type="entry name" value="TrpB-like_PALP_sf"/>
</dbReference>
<evidence type="ECO:0000256" key="12">
    <source>
        <dbReference type="ARBA" id="ARBA00022617"/>
    </source>
</evidence>
<keyword evidence="24" id="KW-0198">Cysteine biosynthesis</keyword>
<evidence type="ECO:0000256" key="19">
    <source>
        <dbReference type="ARBA" id="ARBA00023242"/>
    </source>
</evidence>
<reference evidence="28" key="1">
    <citation type="journal article" date="2023" name="Commun. Biol.">
        <title>Genome analysis of Parmales, the sister group of diatoms, reveals the evolutionary specialization of diatoms from phago-mixotrophs to photoautotrophs.</title>
        <authorList>
            <person name="Ban H."/>
            <person name="Sato S."/>
            <person name="Yoshikawa S."/>
            <person name="Yamada K."/>
            <person name="Nakamura Y."/>
            <person name="Ichinomiya M."/>
            <person name="Sato N."/>
            <person name="Blanc-Mathieu R."/>
            <person name="Endo H."/>
            <person name="Kuwata A."/>
            <person name="Ogata H."/>
        </authorList>
    </citation>
    <scope>NUCLEOTIDE SEQUENCE [LARGE SCALE GENOMIC DNA]</scope>
</reference>
<comment type="subcellular location">
    <subcellularLocation>
        <location evidence="3">Cytoplasm</location>
    </subcellularLocation>
    <subcellularLocation>
        <location evidence="2">Nucleus</location>
    </subcellularLocation>
</comment>
<dbReference type="Pfam" id="PF00291">
    <property type="entry name" value="PALP"/>
    <property type="match status" value="1"/>
</dbReference>
<dbReference type="GO" id="GO:0005737">
    <property type="term" value="C:cytoplasm"/>
    <property type="evidence" value="ECO:0007669"/>
    <property type="project" value="UniProtKB-SubCell"/>
</dbReference>
<proteinExistence type="inferred from homology"/>
<evidence type="ECO:0000256" key="24">
    <source>
        <dbReference type="RuleBase" id="RU361204"/>
    </source>
</evidence>
<dbReference type="SUPFAM" id="SSF53686">
    <property type="entry name" value="Tryptophan synthase beta subunit-like PLP-dependent enzymes"/>
    <property type="match status" value="1"/>
</dbReference>
<keyword evidence="28" id="KW-1185">Reference proteome</keyword>
<feature type="domain" description="CBS" evidence="26">
    <location>
        <begin position="397"/>
        <end position="454"/>
    </location>
</feature>
<evidence type="ECO:0000256" key="13">
    <source>
        <dbReference type="ARBA" id="ARBA00022723"/>
    </source>
</evidence>
<dbReference type="CDD" id="cd04608">
    <property type="entry name" value="CBS_pair_CBS"/>
    <property type="match status" value="1"/>
</dbReference>
<evidence type="ECO:0000256" key="14">
    <source>
        <dbReference type="ARBA" id="ARBA00022843"/>
    </source>
</evidence>
<comment type="similarity">
    <text evidence="5 24">Belongs to the cysteine synthase/cystathionine beta-synthase family.</text>
</comment>
<keyword evidence="16" id="KW-0408">Iron</keyword>